<organism evidence="3 4">
    <name type="scientific">Gloeocapsopsis dulcis AAB1 = 1H9</name>
    <dbReference type="NCBI Taxonomy" id="1433147"/>
    <lineage>
        <taxon>Bacteria</taxon>
        <taxon>Bacillati</taxon>
        <taxon>Cyanobacteriota</taxon>
        <taxon>Cyanophyceae</taxon>
        <taxon>Oscillatoriophycideae</taxon>
        <taxon>Chroococcales</taxon>
        <taxon>Chroococcaceae</taxon>
        <taxon>Gloeocapsopsis</taxon>
        <taxon>Gloeocapsopsis dulcis</taxon>
    </lineage>
</organism>
<dbReference type="AlphaFoldDB" id="A0A6N8G2F2"/>
<keyword evidence="4" id="KW-1185">Reference proteome</keyword>
<dbReference type="Proteomes" id="UP000441797">
    <property type="component" value="Unassembled WGS sequence"/>
</dbReference>
<evidence type="ECO:0000313" key="3">
    <source>
        <dbReference type="EMBL" id="MUL39062.1"/>
    </source>
</evidence>
<feature type="domain" description="InsA N-terminal zinc ribbon" evidence="2">
    <location>
        <begin position="2"/>
        <end position="26"/>
    </location>
</feature>
<proteinExistence type="predicted"/>
<dbReference type="InterPro" id="IPR003220">
    <property type="entry name" value="InsA_N_dom_Znf"/>
</dbReference>
<name>A0A6N8G2F2_9CHRO</name>
<dbReference type="RefSeq" id="WP_105221611.1">
    <property type="nucleotide sequence ID" value="NZ_CAWNSU010000104.1"/>
</dbReference>
<reference evidence="3 4" key="1">
    <citation type="journal article" date="2019" name="Front. Microbiol.">
        <title>Genomic Features for Desiccation Tolerance and Sugar Biosynthesis in the Extremophile Gloeocapsopsis sp. UTEX B3054.</title>
        <authorList>
            <person name="Urrejola C."/>
            <person name="Alcorta J."/>
            <person name="Salas L."/>
            <person name="Vasquez M."/>
            <person name="Polz M.F."/>
            <person name="Vicuna R."/>
            <person name="Diez B."/>
        </authorList>
    </citation>
    <scope>NUCLEOTIDE SEQUENCE [LARGE SCALE GENOMIC DNA]</scope>
    <source>
        <strain evidence="3 4">1H9</strain>
    </source>
</reference>
<dbReference type="EMBL" id="NAPY01000059">
    <property type="protein sequence ID" value="MUL39062.1"/>
    <property type="molecule type" value="Genomic_DNA"/>
</dbReference>
<dbReference type="GO" id="GO:0006313">
    <property type="term" value="P:DNA transposition"/>
    <property type="evidence" value="ECO:0007669"/>
    <property type="project" value="InterPro"/>
</dbReference>
<feature type="region of interest" description="Disordered" evidence="1">
    <location>
        <begin position="1"/>
        <end position="21"/>
    </location>
</feature>
<sequence length="37" mass="4158">MHCPYCQSTDVKKHGKSSNGKRRYRCLNPLSCVAVCS</sequence>
<evidence type="ECO:0000259" key="2">
    <source>
        <dbReference type="Pfam" id="PF03811"/>
    </source>
</evidence>
<comment type="caution">
    <text evidence="3">The sequence shown here is derived from an EMBL/GenBank/DDBJ whole genome shotgun (WGS) entry which is preliminary data.</text>
</comment>
<evidence type="ECO:0000256" key="1">
    <source>
        <dbReference type="SAM" id="MobiDB-lite"/>
    </source>
</evidence>
<dbReference type="Pfam" id="PF03811">
    <property type="entry name" value="Zn_ribbon_InsA"/>
    <property type="match status" value="1"/>
</dbReference>
<gene>
    <name evidence="3" type="ORF">BWI75_22845</name>
</gene>
<accession>A0A6N8G2F2</accession>
<evidence type="ECO:0000313" key="4">
    <source>
        <dbReference type="Proteomes" id="UP000441797"/>
    </source>
</evidence>
<protein>
    <recommendedName>
        <fullName evidence="2">InsA N-terminal zinc ribbon domain-containing protein</fullName>
    </recommendedName>
</protein>